<reference evidence="1 2" key="1">
    <citation type="submission" date="2024-02" db="EMBL/GenBank/DDBJ databases">
        <authorList>
            <person name="Chen Y."/>
            <person name="Shah S."/>
            <person name="Dougan E. K."/>
            <person name="Thang M."/>
            <person name="Chan C."/>
        </authorList>
    </citation>
    <scope>NUCLEOTIDE SEQUENCE [LARGE SCALE GENOMIC DNA]</scope>
</reference>
<evidence type="ECO:0000313" key="2">
    <source>
        <dbReference type="Proteomes" id="UP001642464"/>
    </source>
</evidence>
<protein>
    <submittedName>
        <fullName evidence="1">Uncharacterized protein</fullName>
    </submittedName>
</protein>
<accession>A0ABP0IWW8</accession>
<proteinExistence type="predicted"/>
<dbReference type="PROSITE" id="PS51257">
    <property type="entry name" value="PROKAR_LIPOPROTEIN"/>
    <property type="match status" value="1"/>
</dbReference>
<name>A0ABP0IWW8_9DINO</name>
<dbReference type="EMBL" id="CAXAMM010005236">
    <property type="protein sequence ID" value="CAK9006549.1"/>
    <property type="molecule type" value="Genomic_DNA"/>
</dbReference>
<evidence type="ECO:0000313" key="1">
    <source>
        <dbReference type="EMBL" id="CAK9006549.1"/>
    </source>
</evidence>
<organism evidence="1 2">
    <name type="scientific">Durusdinium trenchii</name>
    <dbReference type="NCBI Taxonomy" id="1381693"/>
    <lineage>
        <taxon>Eukaryota</taxon>
        <taxon>Sar</taxon>
        <taxon>Alveolata</taxon>
        <taxon>Dinophyceae</taxon>
        <taxon>Suessiales</taxon>
        <taxon>Symbiodiniaceae</taxon>
        <taxon>Durusdinium</taxon>
    </lineage>
</organism>
<dbReference type="Proteomes" id="UP001642464">
    <property type="component" value="Unassembled WGS sequence"/>
</dbReference>
<keyword evidence="2" id="KW-1185">Reference proteome</keyword>
<comment type="caution">
    <text evidence="1">The sequence shown here is derived from an EMBL/GenBank/DDBJ whole genome shotgun (WGS) entry which is preliminary data.</text>
</comment>
<sequence>MDIRRTRSEATASDLLQVCSSMAACKRTLLAVSVRLWYVASCLSKQMRQTIANASKDLWAPRSLCQRCWTSWAAFAVSQRGEKKLLSLKPQEDPDVHSEEQRDKALIRHHLDLMFQNYEVLQLQQAFRHWSHASGCQRRWTLQRTATEKQQRAERAWEESQWRQQEANRKREEWELWLHQRASELQDLQQSMDQFREEQRLRGSRLREAVSRCFASTTEQLRLLFAWCNWRSMSKRRHELSLSQLTMKLLILQILGAWATWTTSSLRGRRFEEHLECLAQQQRETATSLLRRGLRRLEGCCLEAAFHGWLRHTQHTALSLDEIVGSRAPMANESGSHVADLLQAAASVLEERLLWFWEPLLSALMLFWYNLAQASKLHFELQKQSQEQLDLEYQQSLQRFQELQDIESKQYRAGRHARSCVMRLVSDVNFYLLEVVLCAWKIQAESRQGGFPLPTPASAAGWHFGEGSPRLGRSPWPETLPPWP</sequence>
<gene>
    <name evidence="1" type="ORF">SCF082_LOCUS9077</name>
</gene>